<dbReference type="PANTHER" id="PTHR30213:SF0">
    <property type="entry name" value="UPF0761 MEMBRANE PROTEIN YIHY"/>
    <property type="match status" value="1"/>
</dbReference>
<keyword evidence="2" id="KW-1003">Cell membrane</keyword>
<dbReference type="AlphaFoldDB" id="A0A7Y9IY57"/>
<gene>
    <name evidence="7" type="ORF">FHW18_004572</name>
</gene>
<keyword evidence="8" id="KW-1185">Reference proteome</keyword>
<feature type="transmembrane region" description="Helical" evidence="6">
    <location>
        <begin position="252"/>
        <end position="275"/>
    </location>
</feature>
<accession>A0A7Y9IY57</accession>
<dbReference type="InterPro" id="IPR017039">
    <property type="entry name" value="Virul_fac_BrkB"/>
</dbReference>
<dbReference type="PANTHER" id="PTHR30213">
    <property type="entry name" value="INNER MEMBRANE PROTEIN YHJD"/>
    <property type="match status" value="1"/>
</dbReference>
<comment type="subcellular location">
    <subcellularLocation>
        <location evidence="1">Cell membrane</location>
        <topology evidence="1">Multi-pass membrane protein</topology>
    </subcellularLocation>
</comment>
<comment type="caution">
    <text evidence="7">The sequence shown here is derived from an EMBL/GenBank/DDBJ whole genome shotgun (WGS) entry which is preliminary data.</text>
</comment>
<evidence type="ECO:0000256" key="4">
    <source>
        <dbReference type="ARBA" id="ARBA00022989"/>
    </source>
</evidence>
<dbReference type="Pfam" id="PF03631">
    <property type="entry name" value="Virul_fac_BrkB"/>
    <property type="match status" value="1"/>
</dbReference>
<evidence type="ECO:0000256" key="1">
    <source>
        <dbReference type="ARBA" id="ARBA00004651"/>
    </source>
</evidence>
<feature type="transmembrane region" description="Helical" evidence="6">
    <location>
        <begin position="144"/>
        <end position="170"/>
    </location>
</feature>
<dbReference type="EMBL" id="JACBYR010000002">
    <property type="protein sequence ID" value="NYE85265.1"/>
    <property type="molecule type" value="Genomic_DNA"/>
</dbReference>
<organism evidence="7 8">
    <name type="scientific">Pigmentiphaga litoralis</name>
    <dbReference type="NCBI Taxonomy" id="516702"/>
    <lineage>
        <taxon>Bacteria</taxon>
        <taxon>Pseudomonadati</taxon>
        <taxon>Pseudomonadota</taxon>
        <taxon>Betaproteobacteria</taxon>
        <taxon>Burkholderiales</taxon>
        <taxon>Alcaligenaceae</taxon>
        <taxon>Pigmentiphaga</taxon>
    </lineage>
</organism>
<feature type="transmembrane region" description="Helical" evidence="6">
    <location>
        <begin position="218"/>
        <end position="240"/>
    </location>
</feature>
<dbReference type="NCBIfam" id="TIGR00765">
    <property type="entry name" value="yihY_not_rbn"/>
    <property type="match status" value="1"/>
</dbReference>
<dbReference type="Proteomes" id="UP000542125">
    <property type="component" value="Unassembled WGS sequence"/>
</dbReference>
<evidence type="ECO:0000313" key="8">
    <source>
        <dbReference type="Proteomes" id="UP000542125"/>
    </source>
</evidence>
<evidence type="ECO:0000256" key="5">
    <source>
        <dbReference type="ARBA" id="ARBA00023136"/>
    </source>
</evidence>
<evidence type="ECO:0000256" key="2">
    <source>
        <dbReference type="ARBA" id="ARBA00022475"/>
    </source>
</evidence>
<evidence type="ECO:0000256" key="3">
    <source>
        <dbReference type="ARBA" id="ARBA00022692"/>
    </source>
</evidence>
<dbReference type="GO" id="GO:0005886">
    <property type="term" value="C:plasma membrane"/>
    <property type="evidence" value="ECO:0007669"/>
    <property type="project" value="UniProtKB-SubCell"/>
</dbReference>
<name>A0A7Y9IY57_9BURK</name>
<keyword evidence="4 6" id="KW-1133">Transmembrane helix</keyword>
<keyword evidence="3 6" id="KW-0812">Transmembrane</keyword>
<feature type="transmembrane region" description="Helical" evidence="6">
    <location>
        <begin position="182"/>
        <end position="211"/>
    </location>
</feature>
<reference evidence="7 8" key="1">
    <citation type="submission" date="2020-07" db="EMBL/GenBank/DDBJ databases">
        <title>Genomic Encyclopedia of Type Strains, Phase IV (KMG-V): Genome sequencing to study the core and pangenomes of soil and plant-associated prokaryotes.</title>
        <authorList>
            <person name="Whitman W."/>
        </authorList>
    </citation>
    <scope>NUCLEOTIDE SEQUENCE [LARGE SCALE GENOMIC DNA]</scope>
    <source>
        <strain evidence="7 8">SAS40</strain>
    </source>
</reference>
<keyword evidence="5 6" id="KW-0472">Membrane</keyword>
<evidence type="ECO:0000313" key="7">
    <source>
        <dbReference type="EMBL" id="NYE85265.1"/>
    </source>
</evidence>
<sequence length="289" mass="31557">MLRWSPGPPHIAPHAIVKHLASVLGFCRKINQHDLFNGAAVLGFYLTLAIFPAIILIMALLPYLPVHNVDRAIMDLLGQALPPESATMFQDVVKDVTEQPRGGLLSFGIGASLWATSTGMYAIMQQLNTIYGVPEGRGVFRGRWVAICLSLLFVVLVILAFSLVVLGGLLQEWLGDQLGMSGLWMVIFGTLRWVIILSGLILGFALIYYLAPNRKQQFVLITSGNLAAAGLLVVSSLLFARYVQTFWDYSATYGSIGAVIVLMLWLYMAGFSMLIGAELNAWRHAGTSA</sequence>
<protein>
    <submittedName>
        <fullName evidence="7">Membrane protein</fullName>
    </submittedName>
</protein>
<proteinExistence type="predicted"/>
<dbReference type="PIRSF" id="PIRSF035875">
    <property type="entry name" value="RNase_BN"/>
    <property type="match status" value="1"/>
</dbReference>
<feature type="transmembrane region" description="Helical" evidence="6">
    <location>
        <begin position="35"/>
        <end position="61"/>
    </location>
</feature>
<dbReference type="RefSeq" id="WP_179589237.1">
    <property type="nucleotide sequence ID" value="NZ_JACBYR010000002.1"/>
</dbReference>
<evidence type="ECO:0000256" key="6">
    <source>
        <dbReference type="SAM" id="Phobius"/>
    </source>
</evidence>